<dbReference type="InterPro" id="IPR000748">
    <property type="entry name" value="PsdUridine_synth_RsuA/RluB/E/F"/>
</dbReference>
<evidence type="ECO:0000256" key="4">
    <source>
        <dbReference type="SAM" id="MobiDB-lite"/>
    </source>
</evidence>
<dbReference type="Gene3D" id="3.30.70.580">
    <property type="entry name" value="Pseudouridine synthase I, catalytic domain, N-terminal subdomain"/>
    <property type="match status" value="1"/>
</dbReference>
<evidence type="ECO:0000313" key="6">
    <source>
        <dbReference type="EMBL" id="GIL91825.1"/>
    </source>
</evidence>
<feature type="region of interest" description="Disordered" evidence="4">
    <location>
        <begin position="130"/>
        <end position="166"/>
    </location>
</feature>
<dbReference type="EMBL" id="BNCP01000069">
    <property type="protein sequence ID" value="GIL91825.1"/>
    <property type="molecule type" value="Genomic_DNA"/>
</dbReference>
<accession>A0A8J4CXS3</accession>
<dbReference type="FunFam" id="3.10.290.10:FF:000003">
    <property type="entry name" value="Pseudouridine synthase"/>
    <property type="match status" value="1"/>
</dbReference>
<evidence type="ECO:0000256" key="1">
    <source>
        <dbReference type="ARBA" id="ARBA00008348"/>
    </source>
</evidence>
<evidence type="ECO:0000259" key="5">
    <source>
        <dbReference type="SMART" id="SM00363"/>
    </source>
</evidence>
<dbReference type="OrthoDB" id="440619at2759"/>
<protein>
    <recommendedName>
        <fullName evidence="5">RNA-binding S4 domain-containing protein</fullName>
    </recommendedName>
</protein>
<dbReference type="GO" id="GO:0009982">
    <property type="term" value="F:pseudouridine synthase activity"/>
    <property type="evidence" value="ECO:0007669"/>
    <property type="project" value="InterPro"/>
</dbReference>
<dbReference type="InterPro" id="IPR002942">
    <property type="entry name" value="S4_RNA-bd"/>
</dbReference>
<dbReference type="AlphaFoldDB" id="A0A8J4CXS3"/>
<dbReference type="NCBIfam" id="TIGR00093">
    <property type="entry name" value="pseudouridine synthase"/>
    <property type="match status" value="1"/>
</dbReference>
<dbReference type="GO" id="GO:0006364">
    <property type="term" value="P:rRNA processing"/>
    <property type="evidence" value="ECO:0007669"/>
    <property type="project" value="UniProtKB-ARBA"/>
</dbReference>
<dbReference type="SMART" id="SM00363">
    <property type="entry name" value="S4"/>
    <property type="match status" value="1"/>
</dbReference>
<proteinExistence type="inferred from homology"/>
<dbReference type="SUPFAM" id="SSF55120">
    <property type="entry name" value="Pseudouridine synthase"/>
    <property type="match status" value="1"/>
</dbReference>
<name>A0A8J4CXS3_9CHLO</name>
<keyword evidence="8" id="KW-1185">Reference proteome</keyword>
<dbReference type="InterPro" id="IPR042092">
    <property type="entry name" value="PsdUridine_s_RsuA/RluB/E/F_cat"/>
</dbReference>
<dbReference type="GO" id="GO:0003723">
    <property type="term" value="F:RNA binding"/>
    <property type="evidence" value="ECO:0007669"/>
    <property type="project" value="UniProtKB-KW"/>
</dbReference>
<dbReference type="Gene3D" id="3.10.290.10">
    <property type="entry name" value="RNA-binding S4 domain"/>
    <property type="match status" value="1"/>
</dbReference>
<dbReference type="InterPro" id="IPR020094">
    <property type="entry name" value="TruA/RsuA/RluB/E/F_N"/>
</dbReference>
<dbReference type="Proteomes" id="UP000722791">
    <property type="component" value="Unassembled WGS sequence"/>
</dbReference>
<dbReference type="InterPro" id="IPR006145">
    <property type="entry name" value="PsdUridine_synth_RsuA/RluA"/>
</dbReference>
<dbReference type="InterPro" id="IPR050343">
    <property type="entry name" value="RsuA_PseudoU_synthase"/>
</dbReference>
<gene>
    <name evidence="6" type="ORF">Vretifemale_19422</name>
    <name evidence="7" type="ORF">Vretimale_7294</name>
</gene>
<dbReference type="GO" id="GO:0001522">
    <property type="term" value="P:pseudouridine synthesis"/>
    <property type="evidence" value="ECO:0007669"/>
    <property type="project" value="InterPro"/>
</dbReference>
<reference evidence="6" key="1">
    <citation type="journal article" date="2021" name="Proc. Natl. Acad. Sci. U.S.A.">
        <title>Three genomes in the algal genus Volvox reveal the fate of a haploid sex-determining region after a transition to homothallism.</title>
        <authorList>
            <person name="Yamamoto K."/>
            <person name="Hamaji T."/>
            <person name="Kawai-Toyooka H."/>
            <person name="Matsuzaki R."/>
            <person name="Takahashi F."/>
            <person name="Nishimura Y."/>
            <person name="Kawachi M."/>
            <person name="Noguchi H."/>
            <person name="Minakuchi Y."/>
            <person name="Umen J.G."/>
            <person name="Toyoda A."/>
            <person name="Nozaki H."/>
        </authorList>
    </citation>
    <scope>NUCLEOTIDE SEQUENCE</scope>
    <source>
        <strain evidence="7">NIES-3785</strain>
        <strain evidence="6">NIES-3786</strain>
    </source>
</reference>
<keyword evidence="3" id="KW-0694">RNA-binding</keyword>
<feature type="compositionally biased region" description="Low complexity" evidence="4">
    <location>
        <begin position="145"/>
        <end position="158"/>
    </location>
</feature>
<dbReference type="Proteomes" id="UP000747110">
    <property type="component" value="Unassembled WGS sequence"/>
</dbReference>
<comment type="caution">
    <text evidence="6">The sequence shown here is derived from an EMBL/GenBank/DDBJ whole genome shotgun (WGS) entry which is preliminary data.</text>
</comment>
<dbReference type="Gene3D" id="3.30.70.1560">
    <property type="entry name" value="Alpha-L RNA-binding motif"/>
    <property type="match status" value="1"/>
</dbReference>
<dbReference type="SUPFAM" id="SSF55174">
    <property type="entry name" value="Alpha-L RNA-binding motif"/>
    <property type="match status" value="1"/>
</dbReference>
<evidence type="ECO:0000313" key="8">
    <source>
        <dbReference type="Proteomes" id="UP000747110"/>
    </source>
</evidence>
<dbReference type="InterPro" id="IPR020103">
    <property type="entry name" value="PsdUridine_synth_cat_dom_sf"/>
</dbReference>
<dbReference type="PANTHER" id="PTHR47683:SF2">
    <property type="entry name" value="RNA-BINDING S4 DOMAIN-CONTAINING PROTEIN"/>
    <property type="match status" value="1"/>
</dbReference>
<sequence length="423" mass="45926">MLHYCEMMGTTLRSLAGRHCLVAVNFARTPVAVLNPRCYQRHNNQSRRTCIDIAAVKGDRPSTSGRSAAAEPRPRLAKVLAACGVASRRACEELIAEGRVRVNGRVVSEQGTTIDPSVDQVDILQQPTSISSTASGHHVGGSSRATAAGTEKQQQQQQEGGGKGASIPLGWRRIRVSFFQEAGSLYYFAVNKPKGYICSSADVNGRKLAVELLSPWLDQWKRTNKDKNRQPPRFFTVGRLDVASSGLLFITNDGQWANRVIHPSSGVTKEYVVGLDKDASRPQLRALAAGTEVAGTFVSPLEVEVLGDARRLRIVVSEGKKHEVRELVKAAGLELVSLKRVRIGGFRLPRDLGLGGYRELKPSELRAITDLAVQEAASASGETRQAIQRQAEAQRAAAAAASVPRALRGLGEEVLERLRKARE</sequence>
<dbReference type="PANTHER" id="PTHR47683">
    <property type="entry name" value="PSEUDOURIDINE SYNTHASE FAMILY PROTEIN-RELATED"/>
    <property type="match status" value="1"/>
</dbReference>
<dbReference type="Pfam" id="PF00849">
    <property type="entry name" value="PseudoU_synth_2"/>
    <property type="match status" value="1"/>
</dbReference>
<evidence type="ECO:0000313" key="7">
    <source>
        <dbReference type="EMBL" id="GIM02445.1"/>
    </source>
</evidence>
<dbReference type="EMBL" id="BNCQ01000011">
    <property type="protein sequence ID" value="GIM02445.1"/>
    <property type="molecule type" value="Genomic_DNA"/>
</dbReference>
<dbReference type="CDD" id="cd00165">
    <property type="entry name" value="S4"/>
    <property type="match status" value="1"/>
</dbReference>
<comment type="similarity">
    <text evidence="1">Belongs to the pseudouridine synthase RsuA family.</text>
</comment>
<evidence type="ECO:0000256" key="2">
    <source>
        <dbReference type="ARBA" id="ARBA00023235"/>
    </source>
</evidence>
<evidence type="ECO:0000256" key="3">
    <source>
        <dbReference type="PROSITE-ProRule" id="PRU00182"/>
    </source>
</evidence>
<dbReference type="InterPro" id="IPR018496">
    <property type="entry name" value="PsdUridine_synth_RsuA/RluB_CS"/>
</dbReference>
<feature type="domain" description="RNA-binding S4" evidence="5">
    <location>
        <begin position="74"/>
        <end position="134"/>
    </location>
</feature>
<dbReference type="InterPro" id="IPR036986">
    <property type="entry name" value="S4_RNA-bd_sf"/>
</dbReference>
<dbReference type="PROSITE" id="PS01149">
    <property type="entry name" value="PSI_RSU"/>
    <property type="match status" value="1"/>
</dbReference>
<keyword evidence="2" id="KW-0413">Isomerase</keyword>
<organism evidence="6 8">
    <name type="scientific">Volvox reticuliferus</name>
    <dbReference type="NCBI Taxonomy" id="1737510"/>
    <lineage>
        <taxon>Eukaryota</taxon>
        <taxon>Viridiplantae</taxon>
        <taxon>Chlorophyta</taxon>
        <taxon>core chlorophytes</taxon>
        <taxon>Chlorophyceae</taxon>
        <taxon>CS clade</taxon>
        <taxon>Chlamydomonadales</taxon>
        <taxon>Volvocaceae</taxon>
        <taxon>Volvox</taxon>
    </lineage>
</organism>
<dbReference type="PROSITE" id="PS50889">
    <property type="entry name" value="S4"/>
    <property type="match status" value="1"/>
</dbReference>
<dbReference type="Pfam" id="PF01479">
    <property type="entry name" value="S4"/>
    <property type="match status" value="1"/>
</dbReference>